<evidence type="ECO:0000313" key="18">
    <source>
        <dbReference type="Proteomes" id="UP000280935"/>
    </source>
</evidence>
<dbReference type="InterPro" id="IPR001179">
    <property type="entry name" value="PPIase_FKBP_dom"/>
</dbReference>
<dbReference type="SUPFAM" id="SSF109998">
    <property type="entry name" value="Triger factor/SurA peptide-binding domain-like"/>
    <property type="match status" value="1"/>
</dbReference>
<comment type="catalytic activity">
    <reaction evidence="1 11 12">
        <text>[protein]-peptidylproline (omega=180) = [protein]-peptidylproline (omega=0)</text>
        <dbReference type="Rhea" id="RHEA:16237"/>
        <dbReference type="Rhea" id="RHEA-COMP:10747"/>
        <dbReference type="Rhea" id="RHEA-COMP:10748"/>
        <dbReference type="ChEBI" id="CHEBI:83833"/>
        <dbReference type="ChEBI" id="CHEBI:83834"/>
        <dbReference type="EC" id="5.2.1.8"/>
    </reaction>
</comment>
<dbReference type="OrthoDB" id="9767721at2"/>
<comment type="domain">
    <text evidence="11">Consists of 3 domains; the N-terminus binds the ribosome, the middle domain has PPIase activity, while the C-terminus has intrinsic chaperone activity on its own.</text>
</comment>
<evidence type="ECO:0000256" key="12">
    <source>
        <dbReference type="PROSITE-ProRule" id="PRU00277"/>
    </source>
</evidence>
<evidence type="ECO:0000256" key="7">
    <source>
        <dbReference type="ARBA" id="ARBA00023186"/>
    </source>
</evidence>
<gene>
    <name evidence="11" type="primary">tig</name>
    <name evidence="17" type="ORF">EII35_07580</name>
</gene>
<evidence type="ECO:0000256" key="13">
    <source>
        <dbReference type="RuleBase" id="RU003914"/>
    </source>
</evidence>
<dbReference type="Pfam" id="PF05697">
    <property type="entry name" value="Trigger_N"/>
    <property type="match status" value="1"/>
</dbReference>
<reference evidence="17 18" key="1">
    <citation type="submission" date="2018-11" db="EMBL/GenBank/DDBJ databases">
        <title>Genomes From Bacteria Associated with the Canine Oral Cavity: a Test Case for Automated Genome-Based Taxonomic Assignment.</title>
        <authorList>
            <person name="Coil D.A."/>
            <person name="Jospin G."/>
            <person name="Darling A.E."/>
            <person name="Wallis C."/>
            <person name="Davis I.J."/>
            <person name="Harris S."/>
            <person name="Eisen J.A."/>
            <person name="Holcombe L.J."/>
            <person name="O'Flynn C."/>
        </authorList>
    </citation>
    <scope>NUCLEOTIDE SEQUENCE [LARGE SCALE GENOMIC DNA]</scope>
    <source>
        <strain evidence="17 18">OH2822_COT-296</strain>
    </source>
</reference>
<keyword evidence="11" id="KW-0963">Cytoplasm</keyword>
<dbReference type="PROSITE" id="PS50059">
    <property type="entry name" value="FKBP_PPIASE"/>
    <property type="match status" value="1"/>
</dbReference>
<dbReference type="RefSeq" id="WP_125227862.1">
    <property type="nucleotide sequence ID" value="NZ_RQYT01000014.1"/>
</dbReference>
<evidence type="ECO:0000256" key="3">
    <source>
        <dbReference type="ARBA" id="ARBA00013194"/>
    </source>
</evidence>
<feature type="compositionally biased region" description="Basic and acidic residues" evidence="15">
    <location>
        <begin position="457"/>
        <end position="468"/>
    </location>
</feature>
<evidence type="ECO:0000256" key="5">
    <source>
        <dbReference type="ARBA" id="ARBA00022618"/>
    </source>
</evidence>
<dbReference type="InterPro" id="IPR005215">
    <property type="entry name" value="Trig_fac"/>
</dbReference>
<comment type="subcellular location">
    <subcellularLocation>
        <location evidence="11">Cytoplasm</location>
    </subcellularLocation>
    <text evidence="11">About half TF is bound to the ribosome near the polypeptide exit tunnel while the other half is free in the cytoplasm.</text>
</comment>
<dbReference type="PIRSF" id="PIRSF003095">
    <property type="entry name" value="Trigger_factor"/>
    <property type="match status" value="1"/>
</dbReference>
<dbReference type="GO" id="GO:0043335">
    <property type="term" value="P:protein unfolding"/>
    <property type="evidence" value="ECO:0007669"/>
    <property type="project" value="TreeGrafter"/>
</dbReference>
<dbReference type="EMBL" id="RQYT01000014">
    <property type="protein sequence ID" value="RRD49603.1"/>
    <property type="molecule type" value="Genomic_DNA"/>
</dbReference>
<proteinExistence type="inferred from homology"/>
<evidence type="ECO:0000256" key="8">
    <source>
        <dbReference type="ARBA" id="ARBA00023235"/>
    </source>
</evidence>
<evidence type="ECO:0000256" key="6">
    <source>
        <dbReference type="ARBA" id="ARBA00023110"/>
    </source>
</evidence>
<dbReference type="SUPFAM" id="SSF54534">
    <property type="entry name" value="FKBP-like"/>
    <property type="match status" value="1"/>
</dbReference>
<evidence type="ECO:0000259" key="16">
    <source>
        <dbReference type="PROSITE" id="PS50059"/>
    </source>
</evidence>
<evidence type="ECO:0000256" key="4">
    <source>
        <dbReference type="ARBA" id="ARBA00016902"/>
    </source>
</evidence>
<dbReference type="PANTHER" id="PTHR30560">
    <property type="entry name" value="TRIGGER FACTOR CHAPERONE AND PEPTIDYL-PROLYL CIS/TRANS ISOMERASE"/>
    <property type="match status" value="1"/>
</dbReference>
<organism evidence="17 18">
    <name type="scientific">Arachnia propionica</name>
    <dbReference type="NCBI Taxonomy" id="1750"/>
    <lineage>
        <taxon>Bacteria</taxon>
        <taxon>Bacillati</taxon>
        <taxon>Actinomycetota</taxon>
        <taxon>Actinomycetes</taxon>
        <taxon>Propionibacteriales</taxon>
        <taxon>Propionibacteriaceae</taxon>
        <taxon>Arachnia</taxon>
    </lineage>
</organism>
<name>A0A3P1WYV4_9ACTN</name>
<dbReference type="Proteomes" id="UP000280935">
    <property type="component" value="Unassembled WGS sequence"/>
</dbReference>
<dbReference type="InterPro" id="IPR046357">
    <property type="entry name" value="PPIase_dom_sf"/>
</dbReference>
<accession>A0A3P1WYV4</accession>
<keyword evidence="9 11" id="KW-0131">Cell cycle</keyword>
<dbReference type="NCBIfam" id="TIGR00115">
    <property type="entry name" value="tig"/>
    <property type="match status" value="1"/>
</dbReference>
<evidence type="ECO:0000256" key="9">
    <source>
        <dbReference type="ARBA" id="ARBA00023306"/>
    </source>
</evidence>
<dbReference type="InterPro" id="IPR037041">
    <property type="entry name" value="Trigger_fac_C_sf"/>
</dbReference>
<comment type="similarity">
    <text evidence="2 11 13">Belongs to the FKBP-type PPIase family. Tig subfamily.</text>
</comment>
<feature type="compositionally biased region" description="Acidic residues" evidence="15">
    <location>
        <begin position="443"/>
        <end position="456"/>
    </location>
</feature>
<dbReference type="InterPro" id="IPR008881">
    <property type="entry name" value="Trigger_fac_ribosome-bd_bac"/>
</dbReference>
<sequence>MPSTFEKLSPTRAKLTVEIPFADLKPHLDKAYKEIAQSVNIPGFRKGKVPAAVIDQRFGRGVVLQEAINEALPPAYEAALAEARIVPLAQPEVDVTRLEDGELVEFVAEVDIRPDFDLPDFGKIEATVDAIADQDDQVEERIELLRKRFATTTEVDRKAKKGDVLTIDLTAAQDGKELEDAAANGLTITVGEDSGMLEGLDKAVRGLKAGESATFTSTLVGGPQRGEEAEITVTVTKVAEQELPALDDEFAQMISEFDTVEEMRADLAKAVEAQAKAEQLAEARDKVLEAALEKVEIELPEGVLARELEARRGQVNDQLARAGLDVETYLEQAEDEDAKDAEEFWGQVDERSTQALRAQLLLDKYADEHELPVSQQDLTELIFRRAAETRTSPQDVMNHMMEHNHMPEWMQEIRRGKALAAICEAAKVVDSNGDAVEMKAPEAQEETAEEAAESDEVAEKAAEAEGEE</sequence>
<evidence type="ECO:0000256" key="14">
    <source>
        <dbReference type="SAM" id="Coils"/>
    </source>
</evidence>
<dbReference type="GO" id="GO:0051083">
    <property type="term" value="P:'de novo' cotranslational protein folding"/>
    <property type="evidence" value="ECO:0007669"/>
    <property type="project" value="TreeGrafter"/>
</dbReference>
<dbReference type="Pfam" id="PF05698">
    <property type="entry name" value="Trigger_C"/>
    <property type="match status" value="1"/>
</dbReference>
<feature type="coiled-coil region" evidence="14">
    <location>
        <begin position="260"/>
        <end position="290"/>
    </location>
</feature>
<dbReference type="AlphaFoldDB" id="A0A3P1WYV4"/>
<dbReference type="Gene3D" id="3.10.50.40">
    <property type="match status" value="1"/>
</dbReference>
<comment type="function">
    <text evidence="11">Involved in protein export. Acts as a chaperone by maintaining the newly synthesized protein in an open conformation. Functions as a peptidyl-prolyl cis-trans isomerase.</text>
</comment>
<dbReference type="SUPFAM" id="SSF102735">
    <property type="entry name" value="Trigger factor ribosome-binding domain"/>
    <property type="match status" value="1"/>
</dbReference>
<dbReference type="Pfam" id="PF00254">
    <property type="entry name" value="FKBP_C"/>
    <property type="match status" value="1"/>
</dbReference>
<keyword evidence="5 11" id="KW-0132">Cell division</keyword>
<dbReference type="InterPro" id="IPR008880">
    <property type="entry name" value="Trigger_fac_C"/>
</dbReference>
<evidence type="ECO:0000313" key="17">
    <source>
        <dbReference type="EMBL" id="RRD49603.1"/>
    </source>
</evidence>
<dbReference type="PANTHER" id="PTHR30560:SF3">
    <property type="entry name" value="TRIGGER FACTOR-LIKE PROTEIN TIG, CHLOROPLASTIC"/>
    <property type="match status" value="1"/>
</dbReference>
<keyword evidence="8 11" id="KW-0413">Isomerase</keyword>
<dbReference type="GO" id="GO:0051301">
    <property type="term" value="P:cell division"/>
    <property type="evidence" value="ECO:0007669"/>
    <property type="project" value="UniProtKB-KW"/>
</dbReference>
<dbReference type="EC" id="5.2.1.8" evidence="3 11"/>
<evidence type="ECO:0000256" key="11">
    <source>
        <dbReference type="HAMAP-Rule" id="MF_00303"/>
    </source>
</evidence>
<dbReference type="HAMAP" id="MF_00303">
    <property type="entry name" value="Trigger_factor_Tig"/>
    <property type="match status" value="1"/>
</dbReference>
<dbReference type="GO" id="GO:0005737">
    <property type="term" value="C:cytoplasm"/>
    <property type="evidence" value="ECO:0007669"/>
    <property type="project" value="UniProtKB-SubCell"/>
</dbReference>
<dbReference type="GO" id="GO:0015031">
    <property type="term" value="P:protein transport"/>
    <property type="evidence" value="ECO:0007669"/>
    <property type="project" value="UniProtKB-UniRule"/>
</dbReference>
<dbReference type="InterPro" id="IPR036611">
    <property type="entry name" value="Trigger_fac_ribosome-bd_sf"/>
</dbReference>
<dbReference type="GO" id="GO:0044183">
    <property type="term" value="F:protein folding chaperone"/>
    <property type="evidence" value="ECO:0007669"/>
    <property type="project" value="TreeGrafter"/>
</dbReference>
<evidence type="ECO:0000256" key="10">
    <source>
        <dbReference type="ARBA" id="ARBA00029986"/>
    </source>
</evidence>
<dbReference type="Gene3D" id="1.10.3120.10">
    <property type="entry name" value="Trigger factor, C-terminal domain"/>
    <property type="match status" value="1"/>
</dbReference>
<keyword evidence="14" id="KW-0175">Coiled coil</keyword>
<feature type="domain" description="PPIase FKBP-type" evidence="16">
    <location>
        <begin position="162"/>
        <end position="216"/>
    </location>
</feature>
<keyword evidence="6 11" id="KW-0697">Rotamase</keyword>
<protein>
    <recommendedName>
        <fullName evidence="4 11">Trigger factor</fullName>
        <shortName evidence="11">TF</shortName>
        <ecNumber evidence="3 11">5.2.1.8</ecNumber>
    </recommendedName>
    <alternativeName>
        <fullName evidence="10 11">PPIase</fullName>
    </alternativeName>
</protein>
<evidence type="ECO:0000256" key="15">
    <source>
        <dbReference type="SAM" id="MobiDB-lite"/>
    </source>
</evidence>
<keyword evidence="7 11" id="KW-0143">Chaperone</keyword>
<dbReference type="GO" id="GO:0043022">
    <property type="term" value="F:ribosome binding"/>
    <property type="evidence" value="ECO:0007669"/>
    <property type="project" value="TreeGrafter"/>
</dbReference>
<evidence type="ECO:0000256" key="2">
    <source>
        <dbReference type="ARBA" id="ARBA00005464"/>
    </source>
</evidence>
<dbReference type="GO" id="GO:0003755">
    <property type="term" value="F:peptidyl-prolyl cis-trans isomerase activity"/>
    <property type="evidence" value="ECO:0007669"/>
    <property type="project" value="UniProtKB-UniRule"/>
</dbReference>
<evidence type="ECO:0000256" key="1">
    <source>
        <dbReference type="ARBA" id="ARBA00000971"/>
    </source>
</evidence>
<dbReference type="Gene3D" id="3.30.70.1050">
    <property type="entry name" value="Trigger factor ribosome-binding domain"/>
    <property type="match status" value="1"/>
</dbReference>
<feature type="region of interest" description="Disordered" evidence="15">
    <location>
        <begin position="434"/>
        <end position="468"/>
    </location>
</feature>
<comment type="caution">
    <text evidence="17">The sequence shown here is derived from an EMBL/GenBank/DDBJ whole genome shotgun (WGS) entry which is preliminary data.</text>
</comment>
<dbReference type="InterPro" id="IPR027304">
    <property type="entry name" value="Trigger_fact/SurA_dom_sf"/>
</dbReference>